<evidence type="ECO:0000313" key="1">
    <source>
        <dbReference type="EMBL" id="ALN60269.1"/>
    </source>
</evidence>
<dbReference type="KEGG" id="lez:GLE_4928"/>
<protein>
    <submittedName>
        <fullName evidence="1">TonB family C-terminal domain</fullName>
    </submittedName>
</protein>
<dbReference type="AlphaFoldDB" id="A0A0S2DPF1"/>
<evidence type="ECO:0000313" key="2">
    <source>
        <dbReference type="Proteomes" id="UP000061569"/>
    </source>
</evidence>
<proteinExistence type="predicted"/>
<accession>A0A0S2DPF1</accession>
<dbReference type="EMBL" id="CP013140">
    <property type="protein sequence ID" value="ALN60269.1"/>
    <property type="molecule type" value="Genomic_DNA"/>
</dbReference>
<sequence>MGRCIADNGPLGRWMTQPVCYGCRLDDFQSSLLQRRFSFSSSKGIMRQMKAMKGWAALVLIAALAASAPAMAQGRAEVRKQAEMSMVVTGTVRIAADGRVEGVSVDREAQVPADVAKLIGGAVPRWRFEPLAEPAPSADVAMTLRVAVRRDPQAQTDDAYVMRIVSASFGEPEPPFDHSTPPPTYPTRAAMQGVPATVYVVARFGRDGKVRESFVEQVNLYRVGTQAQMEWFRKSFAEATLAAVRRWSIVPPSQGEEAGNDSWLVRVPVTFVLPGHQDKAYGQWDVYVPGPRQRAPWARQTADAGVDAMAGNGPRLLGGGRRLLDGLDGNG</sequence>
<name>A0A0S2DPF1_LYSEN</name>
<dbReference type="SUPFAM" id="SSF74653">
    <property type="entry name" value="TolA/TonB C-terminal domain"/>
    <property type="match status" value="1"/>
</dbReference>
<dbReference type="PATRIC" id="fig|69.6.peg.4857"/>
<dbReference type="STRING" id="69.GLE_4928"/>
<reference evidence="1 2" key="1">
    <citation type="submission" date="2015-11" db="EMBL/GenBank/DDBJ databases">
        <title>Genome sequences of Lysobacter enzymogenes strain C3 and Lysobacter antibioticus ATCC 29479.</title>
        <authorList>
            <person name="Kobayashi D.Y."/>
        </authorList>
    </citation>
    <scope>NUCLEOTIDE SEQUENCE [LARGE SCALE GENOMIC DNA]</scope>
    <source>
        <strain evidence="1 2">C3</strain>
    </source>
</reference>
<organism evidence="1 2">
    <name type="scientific">Lysobacter enzymogenes</name>
    <dbReference type="NCBI Taxonomy" id="69"/>
    <lineage>
        <taxon>Bacteria</taxon>
        <taxon>Pseudomonadati</taxon>
        <taxon>Pseudomonadota</taxon>
        <taxon>Gammaproteobacteria</taxon>
        <taxon>Lysobacterales</taxon>
        <taxon>Lysobacteraceae</taxon>
        <taxon>Lysobacter</taxon>
    </lineage>
</organism>
<dbReference type="Gene3D" id="3.30.1150.10">
    <property type="match status" value="1"/>
</dbReference>
<dbReference type="Proteomes" id="UP000061569">
    <property type="component" value="Chromosome"/>
</dbReference>
<gene>
    <name evidence="1" type="ORF">GLE_4928</name>
</gene>